<dbReference type="Pfam" id="PF13103">
    <property type="entry name" value="TonB_2"/>
    <property type="match status" value="1"/>
</dbReference>
<dbReference type="PRINTS" id="PR01217">
    <property type="entry name" value="PRICHEXTENSN"/>
</dbReference>
<dbReference type="EMBL" id="BAAAGA010000002">
    <property type="protein sequence ID" value="GAA0617722.1"/>
    <property type="molecule type" value="Genomic_DNA"/>
</dbReference>
<name>A0ABP3RUJ9_9CAUL</name>
<keyword evidence="3" id="KW-1185">Reference proteome</keyword>
<comment type="caution">
    <text evidence="2">The sequence shown here is derived from an EMBL/GenBank/DDBJ whole genome shotgun (WGS) entry which is preliminary data.</text>
</comment>
<evidence type="ECO:0000313" key="2">
    <source>
        <dbReference type="EMBL" id="GAA0617722.1"/>
    </source>
</evidence>
<protein>
    <recommendedName>
        <fullName evidence="4">Energy transducer TonB</fullName>
    </recommendedName>
</protein>
<accession>A0ABP3RUJ9</accession>
<organism evidence="2 3">
    <name type="scientific">Brevundimonas kwangchunensis</name>
    <dbReference type="NCBI Taxonomy" id="322163"/>
    <lineage>
        <taxon>Bacteria</taxon>
        <taxon>Pseudomonadati</taxon>
        <taxon>Pseudomonadota</taxon>
        <taxon>Alphaproteobacteria</taxon>
        <taxon>Caulobacterales</taxon>
        <taxon>Caulobacteraceae</taxon>
        <taxon>Brevundimonas</taxon>
    </lineage>
</organism>
<feature type="region of interest" description="Disordered" evidence="1">
    <location>
        <begin position="57"/>
        <end position="180"/>
    </location>
</feature>
<feature type="compositionally biased region" description="Pro residues" evidence="1">
    <location>
        <begin position="75"/>
        <end position="119"/>
    </location>
</feature>
<feature type="compositionally biased region" description="Low complexity" evidence="1">
    <location>
        <begin position="153"/>
        <end position="169"/>
    </location>
</feature>
<dbReference type="Gene3D" id="3.30.1150.10">
    <property type="match status" value="1"/>
</dbReference>
<feature type="compositionally biased region" description="Pro residues" evidence="1">
    <location>
        <begin position="126"/>
        <end position="142"/>
    </location>
</feature>
<dbReference type="RefSeq" id="WP_343791550.1">
    <property type="nucleotide sequence ID" value="NZ_BAAAGA010000002.1"/>
</dbReference>
<evidence type="ECO:0000256" key="1">
    <source>
        <dbReference type="SAM" id="MobiDB-lite"/>
    </source>
</evidence>
<evidence type="ECO:0000313" key="3">
    <source>
        <dbReference type="Proteomes" id="UP001501352"/>
    </source>
</evidence>
<gene>
    <name evidence="2" type="ORF">GCM10009422_11220</name>
</gene>
<sequence length="273" mass="28597">MERPGASLVGSILVHAGVAGAIAASVLLGWTRPPTPVVNAVPVSIVSDTIVIEAAAPDNPSEELVTEDASTAPVAAPPKPAPPEPTPPPPTPRPQPRPEPTPPRPTPTPTPRPTPPRPAPPEKARPNPPRPATPPPARPNPPREQGLDLDSLAGPPRTATRPGTRPATGQQGRGSAPQAVGQGDLQALASQIYANWALPCDLPGGDDAVISTRVTLDERGRIVGPIRAQHANRAIADGVERAIRATAPFSMPDGYEQQELRFSFRTEPMCRNR</sequence>
<proteinExistence type="predicted"/>
<reference evidence="3" key="1">
    <citation type="journal article" date="2019" name="Int. J. Syst. Evol. Microbiol.">
        <title>The Global Catalogue of Microorganisms (GCM) 10K type strain sequencing project: providing services to taxonomists for standard genome sequencing and annotation.</title>
        <authorList>
            <consortium name="The Broad Institute Genomics Platform"/>
            <consortium name="The Broad Institute Genome Sequencing Center for Infectious Disease"/>
            <person name="Wu L."/>
            <person name="Ma J."/>
        </authorList>
    </citation>
    <scope>NUCLEOTIDE SEQUENCE [LARGE SCALE GENOMIC DNA]</scope>
    <source>
        <strain evidence="3">JCM 12928</strain>
    </source>
</reference>
<evidence type="ECO:0008006" key="4">
    <source>
        <dbReference type="Google" id="ProtNLM"/>
    </source>
</evidence>
<dbReference type="Proteomes" id="UP001501352">
    <property type="component" value="Unassembled WGS sequence"/>
</dbReference>